<dbReference type="OrthoDB" id="323463at2"/>
<name>A0A5R9PYF0_9GAMM</name>
<dbReference type="InterPro" id="IPR041698">
    <property type="entry name" value="Methyltransf_25"/>
</dbReference>
<organism evidence="2 3">
    <name type="scientific">Pseudoalteromonas phenolica</name>
    <dbReference type="NCBI Taxonomy" id="161398"/>
    <lineage>
        <taxon>Bacteria</taxon>
        <taxon>Pseudomonadati</taxon>
        <taxon>Pseudomonadota</taxon>
        <taxon>Gammaproteobacteria</taxon>
        <taxon>Alteromonadales</taxon>
        <taxon>Pseudoalteromonadaceae</taxon>
        <taxon>Pseudoalteromonas</taxon>
    </lineage>
</organism>
<dbReference type="RefSeq" id="WP_138483405.1">
    <property type="nucleotide sequence ID" value="NZ_PPSW01000027.1"/>
</dbReference>
<dbReference type="SUPFAM" id="SSF53335">
    <property type="entry name" value="S-adenosyl-L-methionine-dependent methyltransferases"/>
    <property type="match status" value="1"/>
</dbReference>
<protein>
    <recommendedName>
        <fullName evidence="1">Methyltransferase domain-containing protein</fullName>
    </recommendedName>
</protein>
<reference evidence="2 3" key="1">
    <citation type="submission" date="2018-01" db="EMBL/GenBank/DDBJ databases">
        <title>Co-occurrence of chitin degradation, pigmentation and bioactivity in marine Pseudoalteromonas.</title>
        <authorList>
            <person name="Paulsen S."/>
            <person name="Gram L."/>
            <person name="Machado H."/>
        </authorList>
    </citation>
    <scope>NUCLEOTIDE SEQUENCE [LARGE SCALE GENOMIC DNA]</scope>
    <source>
        <strain evidence="2 3">S3663</strain>
    </source>
</reference>
<evidence type="ECO:0000259" key="1">
    <source>
        <dbReference type="Pfam" id="PF13649"/>
    </source>
</evidence>
<dbReference type="InterPro" id="IPR029063">
    <property type="entry name" value="SAM-dependent_MTases_sf"/>
</dbReference>
<dbReference type="AlphaFoldDB" id="A0A5R9PYF0"/>
<dbReference type="EMBL" id="PPSW01000027">
    <property type="protein sequence ID" value="TLX45928.1"/>
    <property type="molecule type" value="Genomic_DNA"/>
</dbReference>
<dbReference type="Proteomes" id="UP000309186">
    <property type="component" value="Unassembled WGS sequence"/>
</dbReference>
<dbReference type="CDD" id="cd02440">
    <property type="entry name" value="AdoMet_MTases"/>
    <property type="match status" value="1"/>
</dbReference>
<dbReference type="Gene3D" id="3.40.50.150">
    <property type="entry name" value="Vaccinia Virus protein VP39"/>
    <property type="match status" value="1"/>
</dbReference>
<proteinExistence type="predicted"/>
<evidence type="ECO:0000313" key="3">
    <source>
        <dbReference type="Proteomes" id="UP000309186"/>
    </source>
</evidence>
<feature type="domain" description="Methyltransferase" evidence="1">
    <location>
        <begin position="49"/>
        <end position="145"/>
    </location>
</feature>
<evidence type="ECO:0000313" key="2">
    <source>
        <dbReference type="EMBL" id="TLX45928.1"/>
    </source>
</evidence>
<sequence length="229" mass="26235">MAYSKESSWNEVYASNSQIAYPPEALIRILLGTFPELSFLDKNFKGKKVLDVGYGDGRNFPLFDRLGLLCHGVEITKDIVSNTLNQPAFSNLNLDLKVGSCDSLPYNNGEFDYLVTWNSSYYMKPKNYSYLNHITELMRVVKSGGYIIASVPMPSSFIYDSCKTLEDGYVEIRNDYFNVRNGQIMKQFENKEDFTGYFAQFCSEISCAEITMNWFGLSYDWYVLVGKKC</sequence>
<accession>A0A5R9PYF0</accession>
<gene>
    <name evidence="2" type="ORF">C1E24_16750</name>
</gene>
<comment type="caution">
    <text evidence="2">The sequence shown here is derived from an EMBL/GenBank/DDBJ whole genome shotgun (WGS) entry which is preliminary data.</text>
</comment>
<dbReference type="Pfam" id="PF13649">
    <property type="entry name" value="Methyltransf_25"/>
    <property type="match status" value="1"/>
</dbReference>